<dbReference type="EMBL" id="JH159155">
    <property type="protein sequence ID" value="EGZ14889.1"/>
    <property type="molecule type" value="Genomic_DNA"/>
</dbReference>
<protein>
    <recommendedName>
        <fullName evidence="3">Integrase catalytic domain-containing protein</fullName>
    </recommendedName>
</protein>
<dbReference type="Proteomes" id="UP000002640">
    <property type="component" value="Unassembled WGS sequence"/>
</dbReference>
<accession>G4ZKX1</accession>
<dbReference type="AlphaFoldDB" id="G4ZKX1"/>
<dbReference type="InterPro" id="IPR036397">
    <property type="entry name" value="RNaseH_sf"/>
</dbReference>
<dbReference type="InParanoid" id="G4ZKX1"/>
<proteinExistence type="predicted"/>
<dbReference type="Gene3D" id="3.30.420.10">
    <property type="entry name" value="Ribonuclease H-like superfamily/Ribonuclease H"/>
    <property type="match status" value="1"/>
</dbReference>
<evidence type="ECO:0000313" key="2">
    <source>
        <dbReference type="Proteomes" id="UP000002640"/>
    </source>
</evidence>
<gene>
    <name evidence="1" type="ORF">PHYSODRAFT_421114</name>
</gene>
<dbReference type="SUPFAM" id="SSF53098">
    <property type="entry name" value="Ribonuclease H-like"/>
    <property type="match status" value="1"/>
</dbReference>
<dbReference type="InterPro" id="IPR012337">
    <property type="entry name" value="RNaseH-like_sf"/>
</dbReference>
<sequence>GGNSYFQIIEDEASRFKWCFLLKETSDANQHTMDLLLKLEKEHVINIFSSNKGGEFLNNALKAFLASRGIDFLTT</sequence>
<dbReference type="SMR" id="G4ZKX1"/>
<dbReference type="GeneID" id="20652152"/>
<name>G4ZKX1_PHYSP</name>
<feature type="non-terminal residue" evidence="1">
    <location>
        <position position="75"/>
    </location>
</feature>
<keyword evidence="2" id="KW-1185">Reference proteome</keyword>
<dbReference type="KEGG" id="psoj:PHYSODRAFT_421114"/>
<feature type="non-terminal residue" evidence="1">
    <location>
        <position position="1"/>
    </location>
</feature>
<evidence type="ECO:0000313" key="1">
    <source>
        <dbReference type="EMBL" id="EGZ14889.1"/>
    </source>
</evidence>
<evidence type="ECO:0008006" key="3">
    <source>
        <dbReference type="Google" id="ProtNLM"/>
    </source>
</evidence>
<dbReference type="RefSeq" id="XP_009528638.1">
    <property type="nucleotide sequence ID" value="XM_009530343.1"/>
</dbReference>
<reference evidence="1 2" key="1">
    <citation type="journal article" date="2006" name="Science">
        <title>Phytophthora genome sequences uncover evolutionary origins and mechanisms of pathogenesis.</title>
        <authorList>
            <person name="Tyler B.M."/>
            <person name="Tripathy S."/>
            <person name="Zhang X."/>
            <person name="Dehal P."/>
            <person name="Jiang R.H."/>
            <person name="Aerts A."/>
            <person name="Arredondo F.D."/>
            <person name="Baxter L."/>
            <person name="Bensasson D."/>
            <person name="Beynon J.L."/>
            <person name="Chapman J."/>
            <person name="Damasceno C.M."/>
            <person name="Dorrance A.E."/>
            <person name="Dou D."/>
            <person name="Dickerman A.W."/>
            <person name="Dubchak I.L."/>
            <person name="Garbelotto M."/>
            <person name="Gijzen M."/>
            <person name="Gordon S.G."/>
            <person name="Govers F."/>
            <person name="Grunwald N.J."/>
            <person name="Huang W."/>
            <person name="Ivors K.L."/>
            <person name="Jones R.W."/>
            <person name="Kamoun S."/>
            <person name="Krampis K."/>
            <person name="Lamour K.H."/>
            <person name="Lee M.K."/>
            <person name="McDonald W.H."/>
            <person name="Medina M."/>
            <person name="Meijer H.J."/>
            <person name="Nordberg E.K."/>
            <person name="Maclean D.J."/>
            <person name="Ospina-Giraldo M.D."/>
            <person name="Morris P.F."/>
            <person name="Phuntumart V."/>
            <person name="Putnam N.H."/>
            <person name="Rash S."/>
            <person name="Rose J.K."/>
            <person name="Sakihama Y."/>
            <person name="Salamov A.A."/>
            <person name="Savidor A."/>
            <person name="Scheuring C.F."/>
            <person name="Smith B.M."/>
            <person name="Sobral B.W."/>
            <person name="Terry A."/>
            <person name="Torto-Alalibo T.A."/>
            <person name="Win J."/>
            <person name="Xu Z."/>
            <person name="Zhang H."/>
            <person name="Grigoriev I.V."/>
            <person name="Rokhsar D.S."/>
            <person name="Boore J.L."/>
        </authorList>
    </citation>
    <scope>NUCLEOTIDE SEQUENCE [LARGE SCALE GENOMIC DNA]</scope>
    <source>
        <strain evidence="1 2">P6497</strain>
    </source>
</reference>
<organism evidence="1 2">
    <name type="scientific">Phytophthora sojae (strain P6497)</name>
    <name type="common">Soybean stem and root rot agent</name>
    <name type="synonym">Phytophthora megasperma f. sp. glycines</name>
    <dbReference type="NCBI Taxonomy" id="1094619"/>
    <lineage>
        <taxon>Eukaryota</taxon>
        <taxon>Sar</taxon>
        <taxon>Stramenopiles</taxon>
        <taxon>Oomycota</taxon>
        <taxon>Peronosporomycetes</taxon>
        <taxon>Peronosporales</taxon>
        <taxon>Peronosporaceae</taxon>
        <taxon>Phytophthora</taxon>
    </lineage>
</organism>
<dbReference type="GO" id="GO:0003676">
    <property type="term" value="F:nucleic acid binding"/>
    <property type="evidence" value="ECO:0007669"/>
    <property type="project" value="InterPro"/>
</dbReference>